<accession>A0A2A2TH06</accession>
<proteinExistence type="predicted"/>
<organism evidence="1 2">
    <name type="scientific">Brunnivagina elsteri CCALA 953</name>
    <dbReference type="NCBI Taxonomy" id="987040"/>
    <lineage>
        <taxon>Bacteria</taxon>
        <taxon>Bacillati</taxon>
        <taxon>Cyanobacteriota</taxon>
        <taxon>Cyanophyceae</taxon>
        <taxon>Nostocales</taxon>
        <taxon>Calotrichaceae</taxon>
        <taxon>Brunnivagina</taxon>
    </lineage>
</organism>
<name>A0A2A2TH06_9CYAN</name>
<dbReference type="Proteomes" id="UP000218238">
    <property type="component" value="Unassembled WGS sequence"/>
</dbReference>
<keyword evidence="2" id="KW-1185">Reference proteome</keyword>
<dbReference type="EMBL" id="NTFS01000177">
    <property type="protein sequence ID" value="PAX53034.1"/>
    <property type="molecule type" value="Genomic_DNA"/>
</dbReference>
<dbReference type="RefSeq" id="WP_095722664.1">
    <property type="nucleotide sequence ID" value="NZ_NTFS01000177.1"/>
</dbReference>
<sequence>MANFVEREWEKALNNFNYSFKLGQNHERNENYSEALNQYAYSLSYIHDSFMYIGNWLDTASLRKATIDSIFLLNLLCNRITKCLHSNQQFKHADIFCKHNRLALKSLETYSVYFDHQQLEQYKKLCAEADFMENNGELGILAEQHMNVDEKAILLNNESFEKLCTKFDEIYSNKSILLKLNNESSTSDSSCFIATAAYSTNQHPDLDTFRQFRDDKLLTNIFGKAFVKGYYKFSPELAEYISSKPAFKNFVRKQLENIARKIRKHKS</sequence>
<gene>
    <name evidence="1" type="ORF">CK510_16090</name>
</gene>
<protein>
    <submittedName>
        <fullName evidence="1">Uncharacterized protein</fullName>
    </submittedName>
</protein>
<reference evidence="1 2" key="1">
    <citation type="submission" date="2017-08" db="EMBL/GenBank/DDBJ databases">
        <title>Draft genome sequence of filamentous cyanobacterium Calothrix elsteri CCALA 953.</title>
        <authorList>
            <person name="Gagunashvili A.N."/>
            <person name="Elster J."/>
            <person name="Andresson O.S."/>
        </authorList>
    </citation>
    <scope>NUCLEOTIDE SEQUENCE [LARGE SCALE GENOMIC DNA]</scope>
    <source>
        <strain evidence="1 2">CCALA 953</strain>
    </source>
</reference>
<dbReference type="AlphaFoldDB" id="A0A2A2TH06"/>
<dbReference type="NCBIfam" id="NF041770">
    <property type="entry name" value="CFI_box_CTERM"/>
    <property type="match status" value="1"/>
</dbReference>
<dbReference type="OrthoDB" id="1149028at2"/>
<evidence type="ECO:0000313" key="2">
    <source>
        <dbReference type="Proteomes" id="UP000218238"/>
    </source>
</evidence>
<comment type="caution">
    <text evidence="1">The sequence shown here is derived from an EMBL/GenBank/DDBJ whole genome shotgun (WGS) entry which is preliminary data.</text>
</comment>
<evidence type="ECO:0000313" key="1">
    <source>
        <dbReference type="EMBL" id="PAX53034.1"/>
    </source>
</evidence>
<dbReference type="InterPro" id="IPR049886">
    <property type="entry name" value="CFI_box_CTERM_dom"/>
</dbReference>